<gene>
    <name evidence="2" type="ORF">DO97_11320</name>
</gene>
<organism evidence="2 3">
    <name type="scientific">Neosynechococcus sphagnicola sy1</name>
    <dbReference type="NCBI Taxonomy" id="1497020"/>
    <lineage>
        <taxon>Bacteria</taxon>
        <taxon>Bacillati</taxon>
        <taxon>Cyanobacteriota</taxon>
        <taxon>Cyanophyceae</taxon>
        <taxon>Neosynechococcales</taxon>
        <taxon>Neosynechococcaceae</taxon>
        <taxon>Neosynechococcus</taxon>
    </lineage>
</organism>
<evidence type="ECO:0000313" key="2">
    <source>
        <dbReference type="EMBL" id="KGF72223.1"/>
    </source>
</evidence>
<accession>A0A098TMZ8</accession>
<dbReference type="CDD" id="cd02440">
    <property type="entry name" value="AdoMet_MTases"/>
    <property type="match status" value="1"/>
</dbReference>
<comment type="caution">
    <text evidence="2">The sequence shown here is derived from an EMBL/GenBank/DDBJ whole genome shotgun (WGS) entry which is preliminary data.</text>
</comment>
<dbReference type="GO" id="GO:0008757">
    <property type="term" value="F:S-adenosylmethionine-dependent methyltransferase activity"/>
    <property type="evidence" value="ECO:0007669"/>
    <property type="project" value="InterPro"/>
</dbReference>
<dbReference type="EMBL" id="JJML01000033">
    <property type="protein sequence ID" value="KGF72223.1"/>
    <property type="molecule type" value="Genomic_DNA"/>
</dbReference>
<evidence type="ECO:0000259" key="1">
    <source>
        <dbReference type="Pfam" id="PF08241"/>
    </source>
</evidence>
<dbReference type="Proteomes" id="UP000030170">
    <property type="component" value="Unassembled WGS sequence"/>
</dbReference>
<dbReference type="STRING" id="1497020.DO97_11320"/>
<proteinExistence type="predicted"/>
<protein>
    <recommendedName>
        <fullName evidence="1">Methyltransferase type 11 domain-containing protein</fullName>
    </recommendedName>
</protein>
<dbReference type="Gene3D" id="3.40.50.150">
    <property type="entry name" value="Vaccinia Virus protein VP39"/>
    <property type="match status" value="1"/>
</dbReference>
<dbReference type="PANTHER" id="PTHR43861:SF1">
    <property type="entry name" value="TRANS-ACONITATE 2-METHYLTRANSFERASE"/>
    <property type="match status" value="1"/>
</dbReference>
<dbReference type="Pfam" id="PF08241">
    <property type="entry name" value="Methyltransf_11"/>
    <property type="match status" value="1"/>
</dbReference>
<dbReference type="SUPFAM" id="SSF53335">
    <property type="entry name" value="S-adenosyl-L-methionine-dependent methyltransferases"/>
    <property type="match status" value="1"/>
</dbReference>
<dbReference type="InterPro" id="IPR029063">
    <property type="entry name" value="SAM-dependent_MTases_sf"/>
</dbReference>
<reference evidence="2 3" key="1">
    <citation type="journal article" date="2014" name="Mol. Ecol.">
        <title>Evolution of Synechococcus.</title>
        <authorList>
            <person name="Dvorak P."/>
            <person name="Casamatta D."/>
            <person name="Hasler P."/>
            <person name="Poulickova A."/>
            <person name="Ondrej V."/>
            <person name="Sanges R."/>
        </authorList>
    </citation>
    <scope>NUCLEOTIDE SEQUENCE [LARGE SCALE GENOMIC DNA]</scope>
    <source>
        <strain evidence="2 3">CAUP A 1101</strain>
    </source>
</reference>
<keyword evidence="3" id="KW-1185">Reference proteome</keyword>
<dbReference type="AlphaFoldDB" id="A0A098TMZ8"/>
<dbReference type="PANTHER" id="PTHR43861">
    <property type="entry name" value="TRANS-ACONITATE 2-METHYLTRANSFERASE-RELATED"/>
    <property type="match status" value="1"/>
</dbReference>
<dbReference type="InterPro" id="IPR013216">
    <property type="entry name" value="Methyltransf_11"/>
</dbReference>
<name>A0A098TMZ8_9CYAN</name>
<evidence type="ECO:0000313" key="3">
    <source>
        <dbReference type="Proteomes" id="UP000030170"/>
    </source>
</evidence>
<feature type="domain" description="Methyltransferase type 11" evidence="1">
    <location>
        <begin position="43"/>
        <end position="135"/>
    </location>
</feature>
<sequence>MNSFIGKQILSIIRDGDYAHPGEEEAIELTFQEIPKDRKRLLLDVGCGRGGTAKYLHSHGWGHVIGIDIDEVSIKYAQHQYPMLDFLIGNVIDAPQLINHQFDVIYLFNSFYAFEDQLVALKSLRKVAKESATLLIFDYLDRGGYGQSPQVEEESPFLPHPLSLENLESRLLSTDWSLTSTTDITTQYEEWYSQFMNKVYLKRQEIIEIAGEDGINLVCELYGGLLEAIRGGNLGGLIVKARPRG</sequence>